<keyword evidence="3" id="KW-0812">Transmembrane</keyword>
<evidence type="ECO:0000313" key="6">
    <source>
        <dbReference type="Proteomes" id="UP000320888"/>
    </source>
</evidence>
<organism evidence="5 6">
    <name type="scientific">Streptomyces benahoarensis</name>
    <dbReference type="NCBI Taxonomy" id="2595054"/>
    <lineage>
        <taxon>Bacteria</taxon>
        <taxon>Bacillati</taxon>
        <taxon>Actinomycetota</taxon>
        <taxon>Actinomycetes</taxon>
        <taxon>Kitasatosporales</taxon>
        <taxon>Streptomycetaceae</taxon>
        <taxon>Streptomyces</taxon>
    </lineage>
</organism>
<evidence type="ECO:0000256" key="1">
    <source>
        <dbReference type="ARBA" id="ARBA00005801"/>
    </source>
</evidence>
<name>A0A553XLD0_9ACTN</name>
<dbReference type="EMBL" id="VKLS01000868">
    <property type="protein sequence ID" value="TSB17791.1"/>
    <property type="molecule type" value="Genomic_DNA"/>
</dbReference>
<protein>
    <submittedName>
        <fullName evidence="5">Prepilin peptidase</fullName>
    </submittedName>
</protein>
<feature type="transmembrane region" description="Helical" evidence="3">
    <location>
        <begin position="77"/>
        <end position="98"/>
    </location>
</feature>
<dbReference type="Gene3D" id="1.20.120.1220">
    <property type="match status" value="1"/>
</dbReference>
<dbReference type="PRINTS" id="PR00864">
    <property type="entry name" value="PREPILNPTASE"/>
</dbReference>
<dbReference type="InterPro" id="IPR014032">
    <property type="entry name" value="Peptidase_A24A_bac"/>
</dbReference>
<accession>A0A553XLD0</accession>
<reference evidence="5 6" key="1">
    <citation type="submission" date="2019-07" db="EMBL/GenBank/DDBJ databases">
        <title>Draft genome for Streptomyces benahoarensis MZ03-48.</title>
        <authorList>
            <person name="Gonzalez-Pimentel J.L."/>
        </authorList>
    </citation>
    <scope>NUCLEOTIDE SEQUENCE [LARGE SCALE GENOMIC DNA]</scope>
    <source>
        <strain evidence="5 6">MZ03-48</strain>
    </source>
</reference>
<evidence type="ECO:0000259" key="4">
    <source>
        <dbReference type="Pfam" id="PF01478"/>
    </source>
</evidence>
<feature type="transmembrane region" description="Helical" evidence="3">
    <location>
        <begin position="27"/>
        <end position="46"/>
    </location>
</feature>
<comment type="similarity">
    <text evidence="1 2">Belongs to the peptidase A24 family.</text>
</comment>
<dbReference type="InterPro" id="IPR000045">
    <property type="entry name" value="Prepilin_IV_endopep_pep"/>
</dbReference>
<dbReference type="RefSeq" id="WP_143945613.1">
    <property type="nucleotide sequence ID" value="NZ_VKLS01000868.1"/>
</dbReference>
<evidence type="ECO:0000256" key="3">
    <source>
        <dbReference type="SAM" id="Phobius"/>
    </source>
</evidence>
<feature type="transmembrane region" description="Helical" evidence="3">
    <location>
        <begin position="129"/>
        <end position="147"/>
    </location>
</feature>
<dbReference type="GO" id="GO:0004190">
    <property type="term" value="F:aspartic-type endopeptidase activity"/>
    <property type="evidence" value="ECO:0007669"/>
    <property type="project" value="InterPro"/>
</dbReference>
<feature type="transmembrane region" description="Helical" evidence="3">
    <location>
        <begin position="154"/>
        <end position="173"/>
    </location>
</feature>
<feature type="domain" description="Prepilin type IV endopeptidase peptidase" evidence="4">
    <location>
        <begin position="31"/>
        <end position="134"/>
    </location>
</feature>
<evidence type="ECO:0000256" key="2">
    <source>
        <dbReference type="RuleBase" id="RU003793"/>
    </source>
</evidence>
<dbReference type="AlphaFoldDB" id="A0A553XLD0"/>
<dbReference type="Pfam" id="PF01478">
    <property type="entry name" value="Peptidase_A24"/>
    <property type="match status" value="1"/>
</dbReference>
<dbReference type="Proteomes" id="UP000320888">
    <property type="component" value="Unassembled WGS sequence"/>
</dbReference>
<dbReference type="PANTHER" id="PTHR30487:SF0">
    <property type="entry name" value="PREPILIN LEADER PEPTIDASE_N-METHYLTRANSFERASE-RELATED"/>
    <property type="match status" value="1"/>
</dbReference>
<keyword evidence="6" id="KW-1185">Reference proteome</keyword>
<keyword evidence="3" id="KW-1133">Transmembrane helix</keyword>
<dbReference type="InterPro" id="IPR050882">
    <property type="entry name" value="Prepilin_peptidase/N-MTase"/>
</dbReference>
<gene>
    <name evidence="5" type="ORF">FNZ23_30260</name>
</gene>
<sequence>GRGVAPAVSALACGLLAAVVGARPELAVLLVVTPFAVLLSAVDGAVHRLPDVVTLPLAAATVALLGAAALLPGHGGSWVTAVAGSLALAALYGTLFLVNPAGMGLGDVKLALSVGALLGWYGWPTLFLGTFAAFGAGALFGVALMVLRRAHRRTAMAFGPFMLAGALVGVVGAG</sequence>
<dbReference type="GO" id="GO:0006465">
    <property type="term" value="P:signal peptide processing"/>
    <property type="evidence" value="ECO:0007669"/>
    <property type="project" value="TreeGrafter"/>
</dbReference>
<proteinExistence type="inferred from homology"/>
<dbReference type="PANTHER" id="PTHR30487">
    <property type="entry name" value="TYPE 4 PREPILIN-LIKE PROTEINS LEADER PEPTIDE-PROCESSING ENZYME"/>
    <property type="match status" value="1"/>
</dbReference>
<keyword evidence="3" id="KW-0472">Membrane</keyword>
<comment type="caution">
    <text evidence="5">The sequence shown here is derived from an EMBL/GenBank/DDBJ whole genome shotgun (WGS) entry which is preliminary data.</text>
</comment>
<dbReference type="GO" id="GO:0005886">
    <property type="term" value="C:plasma membrane"/>
    <property type="evidence" value="ECO:0007669"/>
    <property type="project" value="TreeGrafter"/>
</dbReference>
<evidence type="ECO:0000313" key="5">
    <source>
        <dbReference type="EMBL" id="TSB17791.1"/>
    </source>
</evidence>
<feature type="transmembrane region" description="Helical" evidence="3">
    <location>
        <begin position="53"/>
        <end position="71"/>
    </location>
</feature>
<feature type="non-terminal residue" evidence="5">
    <location>
        <position position="1"/>
    </location>
</feature>